<dbReference type="EMBL" id="JAIWIU010000193">
    <property type="protein sequence ID" value="MCA2018711.1"/>
    <property type="molecule type" value="Genomic_DNA"/>
</dbReference>
<dbReference type="InterPro" id="IPR013785">
    <property type="entry name" value="Aldolase_TIM"/>
</dbReference>
<dbReference type="InterPro" id="IPR031704">
    <property type="entry name" value="Glyco_hydro_36_N"/>
</dbReference>
<feature type="domain" description="Glycosyl hydrolase family 36 N-terminal" evidence="7">
    <location>
        <begin position="24"/>
        <end position="247"/>
    </location>
</feature>
<dbReference type="InterPro" id="IPR038417">
    <property type="entry name" value="Alpga-gal_N_sf"/>
</dbReference>
<dbReference type="InterPro" id="IPR002252">
    <property type="entry name" value="Glyco_hydro_36"/>
</dbReference>
<dbReference type="Pfam" id="PF16875">
    <property type="entry name" value="Glyco_hydro_36N"/>
    <property type="match status" value="1"/>
</dbReference>
<dbReference type="PANTHER" id="PTHR43053">
    <property type="entry name" value="GLYCOSIDASE FAMILY 31"/>
    <property type="match status" value="1"/>
</dbReference>
<dbReference type="InterPro" id="IPR017853">
    <property type="entry name" value="GH"/>
</dbReference>
<evidence type="ECO:0000256" key="2">
    <source>
        <dbReference type="ARBA" id="ARBA00012755"/>
    </source>
</evidence>
<comment type="similarity">
    <text evidence="5">Belongs to the glycosyl hydrolase.</text>
</comment>
<dbReference type="CDD" id="cd14791">
    <property type="entry name" value="GH36"/>
    <property type="match status" value="1"/>
</dbReference>
<reference evidence="9" key="1">
    <citation type="submission" date="2023-07" db="EMBL/GenBank/DDBJ databases">
        <title>Molecular identification of indigenous halophilic bacteria isolated from red sea cost, biodegradation of synthetic dyes and assessment of degraded metabolite toxicity.</title>
        <authorList>
            <person name="Chaieb K."/>
            <person name="Altayb H.N."/>
        </authorList>
    </citation>
    <scope>NUCLEOTIDE SEQUENCE [LARGE SCALE GENOMIC DNA]</scope>
    <source>
        <strain evidence="9">K20</strain>
    </source>
</reference>
<proteinExistence type="inferred from homology"/>
<keyword evidence="9" id="KW-1185">Reference proteome</keyword>
<dbReference type="InterPro" id="IPR050985">
    <property type="entry name" value="Alpha-glycosidase_related"/>
</dbReference>
<sequence>MSQEVYQLCGTRSQLIVQVSDVAEIVYYGKRLQYKVSLTELAAIARAIPYGRLDVDVPVSLNPQLARGAFGSPGLEGHRNGLAWAPAFTLQEVKQEDTKLILASRDETAQLSLVVELELDSDDVLQMRQTLTNDGEQGYSVTRLANTLPLPARANEVLSYFGRWVKEFQQTRTLIEAGGYIQENRRGRTSHEHYPALMVGPQGFGEQNGEVWGAHLAWSGNHRMRVDVKADGRRVLQAEALYLPGEIYLQPAQSISTPTLYVSYSAGGLNGMSQQFHEHVRHAILGERLTKPRPVHLNTWEGIYFKHDPEYIKKMATAAAEIGVERFIVDDGWFKGRDDDTSSLGDWFIDKQKYPEGIHGLIEHVHGLGMEFGLWFEPEMINKQSDLYRAHPDWLLAVEGYDAPTGRHQYVLDLQQQEVFDYLFERLDSFLTNYPIDYIKWDMNREIVQPAHRDMASGIGQVEQYYRLVDKLVEKHPDVDIESCAAGGGRIDFEVLKRTHRFWASDNNDALERQQIQRGMSYFFPPEVMGSHIGAEHSHTTRRTHALGIRGLTAMLGHMGLELDPVTLNDEQKADYRHYVELHKTWRGLLHSGITYRLSLEDAKAQQGVMVLSEDQELGLVNITQTAMGTYSLSGVLRLPGLDPQASYRICVVDEPVGLHQIVNRQPTWMKESTVLTGEWLAEVGLAMPLMDPETALLFSLEKE</sequence>
<dbReference type="Pfam" id="PF02065">
    <property type="entry name" value="Melibiase"/>
    <property type="match status" value="1"/>
</dbReference>
<dbReference type="InterPro" id="IPR031705">
    <property type="entry name" value="Glyco_hydro_36_C"/>
</dbReference>
<evidence type="ECO:0000313" key="9">
    <source>
        <dbReference type="Proteomes" id="UP001199044"/>
    </source>
</evidence>
<dbReference type="PANTHER" id="PTHR43053:SF3">
    <property type="entry name" value="ALPHA-GALACTOSIDASE C-RELATED"/>
    <property type="match status" value="1"/>
</dbReference>
<accession>A0ABS7YUY9</accession>
<dbReference type="Gene3D" id="3.20.20.70">
    <property type="entry name" value="Aldolase class I"/>
    <property type="match status" value="1"/>
</dbReference>
<keyword evidence="3 5" id="KW-0378">Hydrolase</keyword>
<evidence type="ECO:0000256" key="5">
    <source>
        <dbReference type="PIRNR" id="PIRNR005536"/>
    </source>
</evidence>
<protein>
    <recommendedName>
        <fullName evidence="2 5">Alpha-galactosidase</fullName>
        <ecNumber evidence="2 5">3.2.1.22</ecNumber>
    </recommendedName>
</protein>
<dbReference type="GO" id="GO:0004557">
    <property type="term" value="F:alpha-galactosidase activity"/>
    <property type="evidence" value="ECO:0007669"/>
    <property type="project" value="UniProtKB-EC"/>
</dbReference>
<dbReference type="SUPFAM" id="SSF51445">
    <property type="entry name" value="(Trans)glycosidases"/>
    <property type="match status" value="1"/>
</dbReference>
<keyword evidence="4 5" id="KW-0326">Glycosidase</keyword>
<evidence type="ECO:0000256" key="3">
    <source>
        <dbReference type="ARBA" id="ARBA00022801"/>
    </source>
</evidence>
<dbReference type="Pfam" id="PF16874">
    <property type="entry name" value="Glyco_hydro_36C"/>
    <property type="match status" value="1"/>
</dbReference>
<gene>
    <name evidence="8" type="ORF">LDJ79_21525</name>
</gene>
<dbReference type="PRINTS" id="PR00743">
    <property type="entry name" value="GLHYDRLASE36"/>
</dbReference>
<evidence type="ECO:0000313" key="8">
    <source>
        <dbReference type="EMBL" id="MCA2018711.1"/>
    </source>
</evidence>
<organism evidence="8 9">
    <name type="scientific">Vibrio tritonius</name>
    <dbReference type="NCBI Taxonomy" id="1435069"/>
    <lineage>
        <taxon>Bacteria</taxon>
        <taxon>Pseudomonadati</taxon>
        <taxon>Pseudomonadota</taxon>
        <taxon>Gammaproteobacteria</taxon>
        <taxon>Vibrionales</taxon>
        <taxon>Vibrionaceae</taxon>
        <taxon>Vibrio</taxon>
    </lineage>
</organism>
<evidence type="ECO:0000256" key="4">
    <source>
        <dbReference type="ARBA" id="ARBA00023295"/>
    </source>
</evidence>
<comment type="catalytic activity">
    <reaction evidence="1 5">
        <text>Hydrolysis of terminal, non-reducing alpha-D-galactose residues in alpha-D-galactosides, including galactose oligosaccharides, galactomannans and galactolipids.</text>
        <dbReference type="EC" id="3.2.1.22"/>
    </reaction>
</comment>
<dbReference type="InterPro" id="IPR013780">
    <property type="entry name" value="Glyco_hydro_b"/>
</dbReference>
<evidence type="ECO:0000259" key="6">
    <source>
        <dbReference type="Pfam" id="PF16874"/>
    </source>
</evidence>
<dbReference type="Gene3D" id="2.70.98.60">
    <property type="entry name" value="alpha-galactosidase from lactobacil brevis"/>
    <property type="match status" value="1"/>
</dbReference>
<dbReference type="PROSITE" id="PS00512">
    <property type="entry name" value="ALPHA_GALACTOSIDASE"/>
    <property type="match status" value="1"/>
</dbReference>
<evidence type="ECO:0000256" key="1">
    <source>
        <dbReference type="ARBA" id="ARBA00001255"/>
    </source>
</evidence>
<dbReference type="Proteomes" id="UP001199044">
    <property type="component" value="Unassembled WGS sequence"/>
</dbReference>
<feature type="domain" description="Glycosyl hydrolase family 36 C-terminal" evidence="6">
    <location>
        <begin position="609"/>
        <end position="691"/>
    </location>
</feature>
<dbReference type="EC" id="3.2.1.22" evidence="2 5"/>
<evidence type="ECO:0000259" key="7">
    <source>
        <dbReference type="Pfam" id="PF16875"/>
    </source>
</evidence>
<dbReference type="InterPro" id="IPR000111">
    <property type="entry name" value="Glyco_hydro_27/36_CS"/>
</dbReference>
<dbReference type="PIRSF" id="PIRSF005536">
    <property type="entry name" value="Agal"/>
    <property type="match status" value="1"/>
</dbReference>
<dbReference type="RefSeq" id="WP_225252032.1">
    <property type="nucleotide sequence ID" value="NZ_JAIWIU010000193.1"/>
</dbReference>
<comment type="caution">
    <text evidence="8">The sequence shown here is derived from an EMBL/GenBank/DDBJ whole genome shotgun (WGS) entry which is preliminary data.</text>
</comment>
<dbReference type="Gene3D" id="2.60.40.1180">
    <property type="entry name" value="Golgi alpha-mannosidase II"/>
    <property type="match status" value="1"/>
</dbReference>
<name>A0ABS7YUY9_9VIBR</name>